<dbReference type="InterPro" id="IPR039420">
    <property type="entry name" value="WalR-like"/>
</dbReference>
<dbReference type="STRING" id="706587.Desti_4354"/>
<feature type="domain" description="Response regulatory" evidence="7">
    <location>
        <begin position="4"/>
        <end position="118"/>
    </location>
</feature>
<evidence type="ECO:0000256" key="6">
    <source>
        <dbReference type="PROSITE-ProRule" id="PRU00169"/>
    </source>
</evidence>
<evidence type="ECO:0000313" key="9">
    <source>
        <dbReference type="Proteomes" id="UP000006055"/>
    </source>
</evidence>
<evidence type="ECO:0000313" key="8">
    <source>
        <dbReference type="EMBL" id="AFM26987.1"/>
    </source>
</evidence>
<dbReference type="eggNOG" id="COG0745">
    <property type="taxonomic scope" value="Bacteria"/>
</dbReference>
<dbReference type="RefSeq" id="WP_014812106.1">
    <property type="nucleotide sequence ID" value="NC_018025.1"/>
</dbReference>
<organism evidence="8 9">
    <name type="scientific">Desulfomonile tiedjei (strain ATCC 49306 / DSM 6799 / DCB-1)</name>
    <dbReference type="NCBI Taxonomy" id="706587"/>
    <lineage>
        <taxon>Bacteria</taxon>
        <taxon>Pseudomonadati</taxon>
        <taxon>Thermodesulfobacteriota</taxon>
        <taxon>Desulfomonilia</taxon>
        <taxon>Desulfomonilales</taxon>
        <taxon>Desulfomonilaceae</taxon>
        <taxon>Desulfomonile</taxon>
    </lineage>
</organism>
<evidence type="ECO:0000256" key="4">
    <source>
        <dbReference type="ARBA" id="ARBA00023125"/>
    </source>
</evidence>
<proteinExistence type="predicted"/>
<dbReference type="GO" id="GO:0032993">
    <property type="term" value="C:protein-DNA complex"/>
    <property type="evidence" value="ECO:0007669"/>
    <property type="project" value="TreeGrafter"/>
</dbReference>
<dbReference type="KEGG" id="dti:Desti_4354"/>
<keyword evidence="2" id="KW-0902">Two-component regulatory system</keyword>
<evidence type="ECO:0000256" key="5">
    <source>
        <dbReference type="ARBA" id="ARBA00023163"/>
    </source>
</evidence>
<reference evidence="9" key="1">
    <citation type="submission" date="2012-06" db="EMBL/GenBank/DDBJ databases">
        <title>Complete sequence of chromosome of Desulfomonile tiedjei DSM 6799.</title>
        <authorList>
            <person name="Lucas S."/>
            <person name="Copeland A."/>
            <person name="Lapidus A."/>
            <person name="Glavina del Rio T."/>
            <person name="Dalin E."/>
            <person name="Tice H."/>
            <person name="Bruce D."/>
            <person name="Goodwin L."/>
            <person name="Pitluck S."/>
            <person name="Peters L."/>
            <person name="Ovchinnikova G."/>
            <person name="Zeytun A."/>
            <person name="Lu M."/>
            <person name="Kyrpides N."/>
            <person name="Mavromatis K."/>
            <person name="Ivanova N."/>
            <person name="Brettin T."/>
            <person name="Detter J.C."/>
            <person name="Han C."/>
            <person name="Larimer F."/>
            <person name="Land M."/>
            <person name="Hauser L."/>
            <person name="Markowitz V."/>
            <person name="Cheng J.-F."/>
            <person name="Hugenholtz P."/>
            <person name="Woyke T."/>
            <person name="Wu D."/>
            <person name="Spring S."/>
            <person name="Schroeder M."/>
            <person name="Brambilla E."/>
            <person name="Klenk H.-P."/>
            <person name="Eisen J.A."/>
        </authorList>
    </citation>
    <scope>NUCLEOTIDE SEQUENCE [LARGE SCALE GENOMIC DNA]</scope>
    <source>
        <strain evidence="9">ATCC 49306 / DSM 6799 / DCB-1</strain>
    </source>
</reference>
<gene>
    <name evidence="8" type="ordered locus">Desti_4354</name>
</gene>
<dbReference type="SMART" id="SM00448">
    <property type="entry name" value="REC"/>
    <property type="match status" value="1"/>
</dbReference>
<dbReference type="GO" id="GO:0000976">
    <property type="term" value="F:transcription cis-regulatory region binding"/>
    <property type="evidence" value="ECO:0007669"/>
    <property type="project" value="TreeGrafter"/>
</dbReference>
<evidence type="ECO:0000256" key="3">
    <source>
        <dbReference type="ARBA" id="ARBA00023015"/>
    </source>
</evidence>
<sequence length="142" mass="16226">MNAKVLLVDDEEQFVEVLAQRLQTRGFHVETTFNGDDAIQLIGQRDVDVVILDVLMPGRDGIEVLREIKRIKPLIEVIMLTGHGTVDTAISGMKLGAYDYLMKPTDTTELVEKITKSFQRKTEQEERIRQAEVDRLVKTRGW</sequence>
<dbReference type="PROSITE" id="PS50110">
    <property type="entry name" value="RESPONSE_REGULATORY"/>
    <property type="match status" value="1"/>
</dbReference>
<dbReference type="Pfam" id="PF00072">
    <property type="entry name" value="Response_reg"/>
    <property type="match status" value="1"/>
</dbReference>
<accession>I4CBP6</accession>
<keyword evidence="4 8" id="KW-0238">DNA-binding</keyword>
<dbReference type="FunFam" id="3.40.50.2300:FF:000018">
    <property type="entry name" value="DNA-binding transcriptional regulator NtrC"/>
    <property type="match status" value="1"/>
</dbReference>
<evidence type="ECO:0000256" key="1">
    <source>
        <dbReference type="ARBA" id="ARBA00022553"/>
    </source>
</evidence>
<dbReference type="EMBL" id="CP003360">
    <property type="protein sequence ID" value="AFM26987.1"/>
    <property type="molecule type" value="Genomic_DNA"/>
</dbReference>
<protein>
    <submittedName>
        <fullName evidence="8">Response regulator with CheY-like receiver, AAA-type ATPase, and DNA-binding domains</fullName>
    </submittedName>
</protein>
<keyword evidence="1 6" id="KW-0597">Phosphoprotein</keyword>
<dbReference type="Gene3D" id="3.40.50.2300">
    <property type="match status" value="1"/>
</dbReference>
<dbReference type="GO" id="GO:0005829">
    <property type="term" value="C:cytosol"/>
    <property type="evidence" value="ECO:0007669"/>
    <property type="project" value="TreeGrafter"/>
</dbReference>
<dbReference type="HOGENOM" id="CLU_000445_69_8_7"/>
<dbReference type="SUPFAM" id="SSF52172">
    <property type="entry name" value="CheY-like"/>
    <property type="match status" value="1"/>
</dbReference>
<evidence type="ECO:0000256" key="2">
    <source>
        <dbReference type="ARBA" id="ARBA00023012"/>
    </source>
</evidence>
<dbReference type="GO" id="GO:0006355">
    <property type="term" value="P:regulation of DNA-templated transcription"/>
    <property type="evidence" value="ECO:0007669"/>
    <property type="project" value="TreeGrafter"/>
</dbReference>
<dbReference type="OrthoDB" id="9788090at2"/>
<dbReference type="Proteomes" id="UP000006055">
    <property type="component" value="Chromosome"/>
</dbReference>
<dbReference type="AlphaFoldDB" id="I4CBP6"/>
<dbReference type="PANTHER" id="PTHR48111:SF40">
    <property type="entry name" value="PHOSPHATE REGULON TRANSCRIPTIONAL REGULATORY PROTEIN PHOB"/>
    <property type="match status" value="1"/>
</dbReference>
<keyword evidence="3" id="KW-0805">Transcription regulation</keyword>
<dbReference type="InterPro" id="IPR001789">
    <property type="entry name" value="Sig_transdc_resp-reg_receiver"/>
</dbReference>
<name>I4CBP6_DESTA</name>
<keyword evidence="9" id="KW-1185">Reference proteome</keyword>
<dbReference type="PANTHER" id="PTHR48111">
    <property type="entry name" value="REGULATOR OF RPOS"/>
    <property type="match status" value="1"/>
</dbReference>
<feature type="modified residue" description="4-aspartylphosphate" evidence="6">
    <location>
        <position position="53"/>
    </location>
</feature>
<evidence type="ECO:0000259" key="7">
    <source>
        <dbReference type="PROSITE" id="PS50110"/>
    </source>
</evidence>
<dbReference type="GO" id="GO:0000156">
    <property type="term" value="F:phosphorelay response regulator activity"/>
    <property type="evidence" value="ECO:0007669"/>
    <property type="project" value="TreeGrafter"/>
</dbReference>
<keyword evidence="5" id="KW-0804">Transcription</keyword>
<dbReference type="InterPro" id="IPR011006">
    <property type="entry name" value="CheY-like_superfamily"/>
</dbReference>